<keyword evidence="9 16" id="KW-0378">Hydrolase</keyword>
<gene>
    <name evidence="20" type="ORF">DAI18_12320</name>
</gene>
<dbReference type="GO" id="GO:0034200">
    <property type="term" value="F:D-glycero-beta-D-manno-heptose 1,7-bisphosphate 7-phosphatase activity"/>
    <property type="evidence" value="ECO:0007669"/>
    <property type="project" value="UniProtKB-EC"/>
</dbReference>
<dbReference type="InterPro" id="IPR023214">
    <property type="entry name" value="HAD_sf"/>
</dbReference>
<feature type="binding site" evidence="19">
    <location>
        <position position="126"/>
    </location>
    <ligand>
        <name>Mg(2+)</name>
        <dbReference type="ChEBI" id="CHEBI:18420"/>
    </ligand>
</feature>
<comment type="cofactor">
    <cofactor evidence="2 19">
        <name>Mg(2+)</name>
        <dbReference type="ChEBI" id="CHEBI:18420"/>
    </cofactor>
</comment>
<feature type="site" description="Stabilizes the phosphoryl group" evidence="18">
    <location>
        <position position="101"/>
    </location>
</feature>
<evidence type="ECO:0000256" key="17">
    <source>
        <dbReference type="PIRSR" id="PIRSR004682-1"/>
    </source>
</evidence>
<dbReference type="PANTHER" id="PTHR42891">
    <property type="entry name" value="D-GLYCERO-BETA-D-MANNO-HEPTOSE-1,7-BISPHOSPHATE 7-PHOSPHATASE"/>
    <property type="match status" value="1"/>
</dbReference>
<protein>
    <recommendedName>
        <fullName evidence="16">D,D-heptose 1,7-bisphosphate phosphatase</fullName>
        <ecNumber evidence="16">3.1.3.-</ecNumber>
    </recommendedName>
</protein>
<evidence type="ECO:0000313" key="20">
    <source>
        <dbReference type="EMBL" id="AVY94734.1"/>
    </source>
</evidence>
<comment type="cofactor">
    <cofactor evidence="3 19">
        <name>Zn(2+)</name>
        <dbReference type="ChEBI" id="CHEBI:29105"/>
    </cofactor>
</comment>
<dbReference type="GO" id="GO:0005975">
    <property type="term" value="P:carbohydrate metabolic process"/>
    <property type="evidence" value="ECO:0007669"/>
    <property type="project" value="InterPro"/>
</dbReference>
<dbReference type="Proteomes" id="UP000244173">
    <property type="component" value="Chromosome"/>
</dbReference>
<accession>A0A2S0PBG8</accession>
<feature type="binding site" evidence="19">
    <location>
        <position position="9"/>
    </location>
    <ligand>
        <name>Mg(2+)</name>
        <dbReference type="ChEBI" id="CHEBI:18420"/>
    </ligand>
</feature>
<dbReference type="GO" id="GO:0005737">
    <property type="term" value="C:cytoplasm"/>
    <property type="evidence" value="ECO:0007669"/>
    <property type="project" value="UniProtKB-SubCell"/>
</dbReference>
<reference evidence="20 21" key="1">
    <citation type="submission" date="2018-04" db="EMBL/GenBank/DDBJ databases">
        <title>Denitrifier Microvirgula.</title>
        <authorList>
            <person name="Anderson E."/>
            <person name="Jang J."/>
            <person name="Ishii S."/>
        </authorList>
    </citation>
    <scope>NUCLEOTIDE SEQUENCE [LARGE SCALE GENOMIC DNA]</scope>
    <source>
        <strain evidence="20 21">BE2.4</strain>
    </source>
</reference>
<evidence type="ECO:0000256" key="3">
    <source>
        <dbReference type="ARBA" id="ARBA00001947"/>
    </source>
</evidence>
<keyword evidence="12 16" id="KW-0119">Carbohydrate metabolism</keyword>
<feature type="binding site" evidence="19">
    <location>
        <position position="97"/>
    </location>
    <ligand>
        <name>Zn(2+)</name>
        <dbReference type="ChEBI" id="CHEBI:29105"/>
    </ligand>
</feature>
<dbReference type="AlphaFoldDB" id="A0A2S0PBG8"/>
<evidence type="ECO:0000256" key="11">
    <source>
        <dbReference type="ARBA" id="ARBA00022842"/>
    </source>
</evidence>
<name>A0A2S0PBG8_9NEIS</name>
<feature type="active site" description="Nucleophile" evidence="17">
    <location>
        <position position="7"/>
    </location>
</feature>
<dbReference type="InterPro" id="IPR006543">
    <property type="entry name" value="Histidinol-phos"/>
</dbReference>
<dbReference type="InterPro" id="IPR004446">
    <property type="entry name" value="Heptose_bisP_phosphatase"/>
</dbReference>
<evidence type="ECO:0000256" key="2">
    <source>
        <dbReference type="ARBA" id="ARBA00001946"/>
    </source>
</evidence>
<evidence type="ECO:0000256" key="18">
    <source>
        <dbReference type="PIRSR" id="PIRSR004682-3"/>
    </source>
</evidence>
<dbReference type="PIRSF" id="PIRSF004682">
    <property type="entry name" value="GmhB"/>
    <property type="match status" value="1"/>
</dbReference>
<evidence type="ECO:0000313" key="21">
    <source>
        <dbReference type="Proteomes" id="UP000244173"/>
    </source>
</evidence>
<comment type="subcellular location">
    <subcellularLocation>
        <location evidence="4 16">Cytoplasm</location>
    </subcellularLocation>
</comment>
<dbReference type="CDD" id="cd07503">
    <property type="entry name" value="HAD_HisB-N"/>
    <property type="match status" value="1"/>
</dbReference>
<comment type="subunit">
    <text evidence="6">Monomer.</text>
</comment>
<dbReference type="KEGG" id="maer:DAI18_12320"/>
<evidence type="ECO:0000256" key="4">
    <source>
        <dbReference type="ARBA" id="ARBA00004496"/>
    </source>
</evidence>
<dbReference type="SUPFAM" id="SSF56784">
    <property type="entry name" value="HAD-like"/>
    <property type="match status" value="1"/>
</dbReference>
<comment type="catalytic activity">
    <reaction evidence="1">
        <text>D-glycero-beta-D-manno-heptose 1,7-bisphosphate + H2O = D-glycero-beta-D-manno-heptose 1-phosphate + phosphate</text>
        <dbReference type="Rhea" id="RHEA:28518"/>
        <dbReference type="ChEBI" id="CHEBI:15377"/>
        <dbReference type="ChEBI" id="CHEBI:43474"/>
        <dbReference type="ChEBI" id="CHEBI:60208"/>
        <dbReference type="ChEBI" id="CHEBI:61593"/>
        <dbReference type="EC" id="3.1.3.82"/>
    </reaction>
</comment>
<keyword evidence="11 19" id="KW-0460">Magnesium</keyword>
<dbReference type="EC" id="3.1.3.-" evidence="16"/>
<dbReference type="RefSeq" id="WP_028500558.1">
    <property type="nucleotide sequence ID" value="NZ_CALFSO010000152.1"/>
</dbReference>
<feature type="binding site" evidence="19">
    <location>
        <position position="91"/>
    </location>
    <ligand>
        <name>Zn(2+)</name>
        <dbReference type="ChEBI" id="CHEBI:29105"/>
    </ligand>
</feature>
<feature type="binding site" evidence="19">
    <location>
        <position position="99"/>
    </location>
    <ligand>
        <name>Zn(2+)</name>
        <dbReference type="ChEBI" id="CHEBI:29105"/>
    </ligand>
</feature>
<dbReference type="NCBIfam" id="TIGR01656">
    <property type="entry name" value="Histidinol-ppas"/>
    <property type="match status" value="1"/>
</dbReference>
<comment type="pathway">
    <text evidence="5">Nucleotide-sugar biosynthesis; ADP-L-glycero-beta-D-manno-heptose biosynthesis; ADP-L-glycero-beta-D-manno-heptose from D-glycero-beta-D-manno-heptose 7-phosphate: step 2/4.</text>
</comment>
<dbReference type="Pfam" id="PF13242">
    <property type="entry name" value="Hydrolase_like"/>
    <property type="match status" value="1"/>
</dbReference>
<dbReference type="InterPro" id="IPR006549">
    <property type="entry name" value="HAD-SF_hydro_IIIA"/>
</dbReference>
<dbReference type="GO" id="GO:0046872">
    <property type="term" value="F:metal ion binding"/>
    <property type="evidence" value="ECO:0007669"/>
    <property type="project" value="UniProtKB-KW"/>
</dbReference>
<keyword evidence="8 19" id="KW-0479">Metal-binding</keyword>
<dbReference type="EMBL" id="CP028519">
    <property type="protein sequence ID" value="AVY94734.1"/>
    <property type="molecule type" value="Genomic_DNA"/>
</dbReference>
<evidence type="ECO:0000256" key="7">
    <source>
        <dbReference type="ARBA" id="ARBA00022490"/>
    </source>
</evidence>
<dbReference type="InterPro" id="IPR036412">
    <property type="entry name" value="HAD-like_sf"/>
</dbReference>
<feature type="site" description="Contributes to substrate recognition" evidence="18">
    <location>
        <position position="100"/>
    </location>
</feature>
<comment type="similarity">
    <text evidence="15 16">Belongs to the gmhB family.</text>
</comment>
<evidence type="ECO:0000256" key="6">
    <source>
        <dbReference type="ARBA" id="ARBA00011245"/>
    </source>
</evidence>
<dbReference type="NCBIfam" id="TIGR01662">
    <property type="entry name" value="HAD-SF-IIIA"/>
    <property type="match status" value="1"/>
</dbReference>
<feature type="binding site" evidence="19">
    <location>
        <position position="7"/>
    </location>
    <ligand>
        <name>Mg(2+)</name>
        <dbReference type="ChEBI" id="CHEBI:18420"/>
    </ligand>
</feature>
<evidence type="ECO:0000256" key="13">
    <source>
        <dbReference type="ARBA" id="ARBA00057015"/>
    </source>
</evidence>
<dbReference type="STRING" id="1122240.GCA_000620105_01702"/>
<evidence type="ECO:0000256" key="19">
    <source>
        <dbReference type="PIRSR" id="PIRSR004682-4"/>
    </source>
</evidence>
<keyword evidence="10 19" id="KW-0862">Zinc</keyword>
<feature type="binding site" evidence="19">
    <location>
        <position position="89"/>
    </location>
    <ligand>
        <name>Zn(2+)</name>
        <dbReference type="ChEBI" id="CHEBI:29105"/>
    </ligand>
</feature>
<sequence>MKLVILDRDGVINQDRDDFVKNSLEWVPIDGALDGIALLSQAGWRVVVATNQSGLGRGLFDMHALNAMHDKMHHLVGKAGGRIDAVFFCPHKPEAHCSCRKPAPGMVLDIAERFGVKPESLWLIGDSLRDLQAIDTAGGKAILVRTGKGRQTEKAGDLPPRTEVFDNLLVAAEWLIAHVS</sequence>
<dbReference type="Gene3D" id="3.40.50.1000">
    <property type="entry name" value="HAD superfamily/HAD-like"/>
    <property type="match status" value="1"/>
</dbReference>
<dbReference type="PANTHER" id="PTHR42891:SF1">
    <property type="entry name" value="D-GLYCERO-BETA-D-MANNO-HEPTOSE-1,7-BISPHOSPHATE 7-PHOSPHATASE"/>
    <property type="match status" value="1"/>
</dbReference>
<evidence type="ECO:0000256" key="10">
    <source>
        <dbReference type="ARBA" id="ARBA00022833"/>
    </source>
</evidence>
<evidence type="ECO:0000256" key="5">
    <source>
        <dbReference type="ARBA" id="ARBA00004708"/>
    </source>
</evidence>
<comment type="pathway">
    <text evidence="14">Bacterial outer membrane biogenesis; LOS core biosynthesis.</text>
</comment>
<evidence type="ECO:0000256" key="8">
    <source>
        <dbReference type="ARBA" id="ARBA00022723"/>
    </source>
</evidence>
<feature type="site" description="Stabilizes the phosphoryl group" evidence="18">
    <location>
        <position position="50"/>
    </location>
</feature>
<keyword evidence="21" id="KW-1185">Reference proteome</keyword>
<proteinExistence type="inferred from homology"/>
<evidence type="ECO:0000256" key="14">
    <source>
        <dbReference type="ARBA" id="ARBA00060705"/>
    </source>
</evidence>
<dbReference type="OrthoDB" id="9781367at2"/>
<dbReference type="FunFam" id="3.40.50.1000:FF:000168">
    <property type="entry name" value="D,D-heptose 1,7-bisphosphate phosphatase"/>
    <property type="match status" value="1"/>
</dbReference>
<keyword evidence="7 16" id="KW-0963">Cytoplasm</keyword>
<evidence type="ECO:0000256" key="16">
    <source>
        <dbReference type="PIRNR" id="PIRNR004682"/>
    </source>
</evidence>
<evidence type="ECO:0000256" key="12">
    <source>
        <dbReference type="ARBA" id="ARBA00023277"/>
    </source>
</evidence>
<evidence type="ECO:0000256" key="1">
    <source>
        <dbReference type="ARBA" id="ARBA00001226"/>
    </source>
</evidence>
<organism evidence="20 21">
    <name type="scientific">Microvirgula aerodenitrificans</name>
    <dbReference type="NCBI Taxonomy" id="57480"/>
    <lineage>
        <taxon>Bacteria</taxon>
        <taxon>Pseudomonadati</taxon>
        <taxon>Pseudomonadota</taxon>
        <taxon>Betaproteobacteria</taxon>
        <taxon>Neisseriales</taxon>
        <taxon>Aquaspirillaceae</taxon>
        <taxon>Microvirgula</taxon>
    </lineage>
</organism>
<feature type="active site" description="Proton donor" evidence="17">
    <location>
        <position position="9"/>
    </location>
</feature>
<dbReference type="NCBIfam" id="NF006506">
    <property type="entry name" value="PRK08942.1"/>
    <property type="match status" value="1"/>
</dbReference>
<comment type="function">
    <text evidence="13">Converts the D-glycero-beta-D-manno-heptose 1,7-bisphosphate intermediate into D-glycero-beta-D-manno-heptose 1-phosphate by removing the phosphate group at the C-7 position.</text>
</comment>
<evidence type="ECO:0000256" key="15">
    <source>
        <dbReference type="ARBA" id="ARBA00061616"/>
    </source>
</evidence>
<evidence type="ECO:0000256" key="9">
    <source>
        <dbReference type="ARBA" id="ARBA00022801"/>
    </source>
</evidence>